<sequence>MSTDFQNPRASARGAVKAEDMLPFEIKAGERIAQAKVQDAPQYRLEWADDLSATARGVGGFGSSGA</sequence>
<dbReference type="InterPro" id="IPR036157">
    <property type="entry name" value="dUTPase-like_sf"/>
</dbReference>
<reference evidence="3" key="1">
    <citation type="journal article" date="2019" name="Int. J. Syst. Evol. Microbiol.">
        <title>The Global Catalogue of Microorganisms (GCM) 10K type strain sequencing project: providing services to taxonomists for standard genome sequencing and annotation.</title>
        <authorList>
            <consortium name="The Broad Institute Genomics Platform"/>
            <consortium name="The Broad Institute Genome Sequencing Center for Infectious Disease"/>
            <person name="Wu L."/>
            <person name="Ma J."/>
        </authorList>
    </citation>
    <scope>NUCLEOTIDE SEQUENCE [LARGE SCALE GENOMIC DNA]</scope>
    <source>
        <strain evidence="3">LMG 29247</strain>
    </source>
</reference>
<name>A0ABW4KRA3_9BURK</name>
<dbReference type="EMBL" id="JBHUEJ010000008">
    <property type="protein sequence ID" value="MFD1709719.1"/>
    <property type="molecule type" value="Genomic_DNA"/>
</dbReference>
<dbReference type="Pfam" id="PF00692">
    <property type="entry name" value="dUTPase"/>
    <property type="match status" value="1"/>
</dbReference>
<proteinExistence type="predicted"/>
<organism evidence="2 3">
    <name type="scientific">Ottowia flava</name>
    <dbReference type="NCBI Taxonomy" id="2675430"/>
    <lineage>
        <taxon>Bacteria</taxon>
        <taxon>Pseudomonadati</taxon>
        <taxon>Pseudomonadota</taxon>
        <taxon>Betaproteobacteria</taxon>
        <taxon>Burkholderiales</taxon>
        <taxon>Comamonadaceae</taxon>
        <taxon>Ottowia</taxon>
    </lineage>
</organism>
<evidence type="ECO:0000313" key="3">
    <source>
        <dbReference type="Proteomes" id="UP001597304"/>
    </source>
</evidence>
<gene>
    <name evidence="2" type="ORF">ACFSF0_03820</name>
</gene>
<evidence type="ECO:0000313" key="2">
    <source>
        <dbReference type="EMBL" id="MFD1709719.1"/>
    </source>
</evidence>
<dbReference type="SUPFAM" id="SSF51283">
    <property type="entry name" value="dUTPase-like"/>
    <property type="match status" value="1"/>
</dbReference>
<dbReference type="Proteomes" id="UP001597304">
    <property type="component" value="Unassembled WGS sequence"/>
</dbReference>
<accession>A0ABW4KRA3</accession>
<protein>
    <recommendedName>
        <fullName evidence="1">dUTPase-like domain-containing protein</fullName>
    </recommendedName>
</protein>
<evidence type="ECO:0000259" key="1">
    <source>
        <dbReference type="Pfam" id="PF00692"/>
    </source>
</evidence>
<dbReference type="RefSeq" id="WP_147913392.1">
    <property type="nucleotide sequence ID" value="NZ_JBHUEJ010000008.1"/>
</dbReference>
<comment type="caution">
    <text evidence="2">The sequence shown here is derived from an EMBL/GenBank/DDBJ whole genome shotgun (WGS) entry which is preliminary data.</text>
</comment>
<dbReference type="Gene3D" id="2.70.40.10">
    <property type="match status" value="1"/>
</dbReference>
<feature type="domain" description="dUTPase-like" evidence="1">
    <location>
        <begin position="23"/>
        <end position="65"/>
    </location>
</feature>
<keyword evidence="3" id="KW-1185">Reference proteome</keyword>
<dbReference type="InterPro" id="IPR029054">
    <property type="entry name" value="dUTPase-like"/>
</dbReference>